<proteinExistence type="inferred from homology"/>
<feature type="region of interest" description="Disordered" evidence="2">
    <location>
        <begin position="397"/>
        <end position="459"/>
    </location>
</feature>
<comment type="similarity">
    <text evidence="1">Belongs to the DnaB/DnaD family.</text>
</comment>
<dbReference type="Pfam" id="PF25888">
    <property type="entry name" value="WHD_DnaB"/>
    <property type="match status" value="1"/>
</dbReference>
<feature type="compositionally biased region" description="Basic and acidic residues" evidence="2">
    <location>
        <begin position="416"/>
        <end position="434"/>
    </location>
</feature>
<accession>A0ABW2PWD5</accession>
<dbReference type="InterPro" id="IPR006343">
    <property type="entry name" value="DnaB/C_C"/>
</dbReference>
<organism evidence="5 6">
    <name type="scientific">Scopulibacillus cellulosilyticus</name>
    <dbReference type="NCBI Taxonomy" id="2665665"/>
    <lineage>
        <taxon>Bacteria</taxon>
        <taxon>Bacillati</taxon>
        <taxon>Bacillota</taxon>
        <taxon>Bacilli</taxon>
        <taxon>Bacillales</taxon>
        <taxon>Sporolactobacillaceae</taxon>
        <taxon>Scopulibacillus</taxon>
    </lineage>
</organism>
<evidence type="ECO:0000259" key="4">
    <source>
        <dbReference type="Pfam" id="PF25888"/>
    </source>
</evidence>
<evidence type="ECO:0000313" key="6">
    <source>
        <dbReference type="Proteomes" id="UP001596505"/>
    </source>
</evidence>
<dbReference type="Proteomes" id="UP001596505">
    <property type="component" value="Unassembled WGS sequence"/>
</dbReference>
<evidence type="ECO:0000313" key="5">
    <source>
        <dbReference type="EMBL" id="MFC7393688.1"/>
    </source>
</evidence>
<dbReference type="EMBL" id="JBHTCO010000014">
    <property type="protein sequence ID" value="MFC7393688.1"/>
    <property type="molecule type" value="Genomic_DNA"/>
</dbReference>
<dbReference type="RefSeq" id="WP_380966233.1">
    <property type="nucleotide sequence ID" value="NZ_JBHTCO010000014.1"/>
</dbReference>
<sequence>MQNYWKELLPADRYQVRVNGLIHPYDQKIINYLYQPLIGPRAVSLYTSLWHEIDEMSFFGDLCSHHQLMVRMNCPLDLLLDDRKKLEAIGLLKVYKKKDNEQTEFIYELQPPLTPKQFFTDGLLNIYLYNRIGQKDFIRLKKIFVQEQVDRKQFEDITVSFSDVFQSVHPSELRINKDEVSLINDQYEWVDRKNPTAPSVTSEFDFQALYHQLSDVIISKEAFTSEVKDAVVKLAFVYQLTPGQMSRVIQEAFLHTGVIDIQELRKQVRNFYRIESGDQLPALSYRTQPAALQEMANRTPQNEEEQAIQAFEQLSPYEVLEQVGQGGKPAAADLKIAEEILFEQKLNPGVVNVLIHYVMVTSDQKLVKSYVEKIAAHWARKQVRTVREAMALARSEHKKYQQWSQTKNKKQSQKTRKNDHQERLPKWMTDKSSSKEQTGLSDEEAAKKRKSLEDYLNNI</sequence>
<protein>
    <submittedName>
        <fullName evidence="5">Replication initiation and membrane attachment family protein</fullName>
    </submittedName>
</protein>
<evidence type="ECO:0000256" key="1">
    <source>
        <dbReference type="ARBA" id="ARBA00093462"/>
    </source>
</evidence>
<gene>
    <name evidence="5" type="ORF">ACFQRG_12050</name>
</gene>
<comment type="caution">
    <text evidence="5">The sequence shown here is derived from an EMBL/GenBank/DDBJ whole genome shotgun (WGS) entry which is preliminary data.</text>
</comment>
<dbReference type="Pfam" id="PF07261">
    <property type="entry name" value="DnaB_2"/>
    <property type="match status" value="1"/>
</dbReference>
<dbReference type="InterPro" id="IPR058660">
    <property type="entry name" value="WHD_DnaB"/>
</dbReference>
<evidence type="ECO:0000256" key="2">
    <source>
        <dbReference type="SAM" id="MobiDB-lite"/>
    </source>
</evidence>
<keyword evidence="6" id="KW-1185">Reference proteome</keyword>
<name>A0ABW2PWD5_9BACL</name>
<feature type="domain" description="DnaB/C C-terminal" evidence="3">
    <location>
        <begin position="328"/>
        <end position="391"/>
    </location>
</feature>
<reference evidence="6" key="1">
    <citation type="journal article" date="2019" name="Int. J. Syst. Evol. Microbiol.">
        <title>The Global Catalogue of Microorganisms (GCM) 10K type strain sequencing project: providing services to taxonomists for standard genome sequencing and annotation.</title>
        <authorList>
            <consortium name="The Broad Institute Genomics Platform"/>
            <consortium name="The Broad Institute Genome Sequencing Center for Infectious Disease"/>
            <person name="Wu L."/>
            <person name="Ma J."/>
        </authorList>
    </citation>
    <scope>NUCLEOTIDE SEQUENCE [LARGE SCALE GENOMIC DNA]</scope>
    <source>
        <strain evidence="6">CGMCC 1.16305</strain>
    </source>
</reference>
<feature type="domain" description="Replicative helicase loading/DNA remodeling protein DnaB N-terminal winged helix" evidence="4">
    <location>
        <begin position="10"/>
        <end position="268"/>
    </location>
</feature>
<evidence type="ECO:0000259" key="3">
    <source>
        <dbReference type="Pfam" id="PF07261"/>
    </source>
</evidence>